<reference evidence="12" key="1">
    <citation type="submission" date="2025-08" db="UniProtKB">
        <authorList>
            <consortium name="Ensembl"/>
        </authorList>
    </citation>
    <scope>IDENTIFICATION</scope>
</reference>
<organism evidence="12 13">
    <name type="scientific">Seriola dumerili</name>
    <name type="common">Greater amberjack</name>
    <name type="synonym">Caranx dumerili</name>
    <dbReference type="NCBI Taxonomy" id="41447"/>
    <lineage>
        <taxon>Eukaryota</taxon>
        <taxon>Metazoa</taxon>
        <taxon>Chordata</taxon>
        <taxon>Craniata</taxon>
        <taxon>Vertebrata</taxon>
        <taxon>Euteleostomi</taxon>
        <taxon>Actinopterygii</taxon>
        <taxon>Neopterygii</taxon>
        <taxon>Teleostei</taxon>
        <taxon>Neoteleostei</taxon>
        <taxon>Acanthomorphata</taxon>
        <taxon>Carangaria</taxon>
        <taxon>Carangiformes</taxon>
        <taxon>Carangidae</taxon>
        <taxon>Seriola</taxon>
    </lineage>
</organism>
<dbReference type="GO" id="GO:0005737">
    <property type="term" value="C:cytoplasm"/>
    <property type="evidence" value="ECO:0007669"/>
    <property type="project" value="UniProtKB-SubCell"/>
</dbReference>
<evidence type="ECO:0000256" key="4">
    <source>
        <dbReference type="ARBA" id="ARBA00022490"/>
    </source>
</evidence>
<keyword evidence="5" id="KW-0507">mRNA processing</keyword>
<dbReference type="PANTHER" id="PTHR13445">
    <property type="entry name" value="TUMOR SUPPRESSING SUBTRANSFERABLE CANDIDATE 4 TSSC4"/>
    <property type="match status" value="1"/>
</dbReference>
<accession>A0A3B4UH46</accession>
<dbReference type="GO" id="GO:0005681">
    <property type="term" value="C:spliceosomal complex"/>
    <property type="evidence" value="ECO:0007669"/>
    <property type="project" value="UniProtKB-KW"/>
</dbReference>
<evidence type="ECO:0000256" key="1">
    <source>
        <dbReference type="ARBA" id="ARBA00004123"/>
    </source>
</evidence>
<evidence type="ECO:0000256" key="8">
    <source>
        <dbReference type="ARBA" id="ARBA00023242"/>
    </source>
</evidence>
<evidence type="ECO:0000256" key="6">
    <source>
        <dbReference type="ARBA" id="ARBA00022728"/>
    </source>
</evidence>
<feature type="region of interest" description="Disordered" evidence="11">
    <location>
        <begin position="33"/>
        <end position="117"/>
    </location>
</feature>
<evidence type="ECO:0000256" key="9">
    <source>
        <dbReference type="ARBA" id="ARBA00035304"/>
    </source>
</evidence>
<comment type="subcellular location">
    <subcellularLocation>
        <location evidence="2">Cytoplasm</location>
    </subcellularLocation>
    <subcellularLocation>
        <location evidence="1">Nucleus</location>
    </subcellularLocation>
</comment>
<feature type="compositionally biased region" description="Basic and acidic residues" evidence="11">
    <location>
        <begin position="97"/>
        <end position="117"/>
    </location>
</feature>
<feature type="compositionally biased region" description="Basic and acidic residues" evidence="11">
    <location>
        <begin position="78"/>
        <end position="88"/>
    </location>
</feature>
<evidence type="ECO:0000256" key="5">
    <source>
        <dbReference type="ARBA" id="ARBA00022664"/>
    </source>
</evidence>
<comment type="function">
    <text evidence="10">Protein associated with the U5 snRNP, during its maturation and its post-splicing recycling and which is required for spliceosomal tri-snRNP complex assembly in the nucleus. Has a molecular sequestering activity and transiently hinders SNRNP200 binding sites for constitutive splicing factors that intervene later during the assembly of the spliceosome and splicing. Together with its molecular sequestering activity, may also function as a molecular adapter and placeholder, coordinating the assembly of the U5 snRNP and its association with the U4/U6 di-snRNP.</text>
</comment>
<reference evidence="12" key="2">
    <citation type="submission" date="2025-09" db="UniProtKB">
        <authorList>
            <consortium name="Ensembl"/>
        </authorList>
    </citation>
    <scope>IDENTIFICATION</scope>
</reference>
<dbReference type="PANTHER" id="PTHR13445:SF3">
    <property type="entry name" value="U5 SMALL NUCLEAR RIBONUCLEOPROTEIN TSSC4"/>
    <property type="match status" value="1"/>
</dbReference>
<dbReference type="Pfam" id="PF15264">
    <property type="entry name" value="TSSC4"/>
    <property type="match status" value="1"/>
</dbReference>
<evidence type="ECO:0000256" key="7">
    <source>
        <dbReference type="ARBA" id="ARBA00023187"/>
    </source>
</evidence>
<dbReference type="STRING" id="41447.ENSSDUP00000018011"/>
<protein>
    <recommendedName>
        <fullName evidence="9">U5 small nuclear ribonucleoprotein TSSC4</fullName>
    </recommendedName>
</protein>
<dbReference type="AlphaFoldDB" id="A0A3B4UH46"/>
<name>A0A3B4UH46_SERDU</name>
<keyword evidence="8" id="KW-0539">Nucleus</keyword>
<keyword evidence="6" id="KW-0747">Spliceosome</keyword>
<dbReference type="Proteomes" id="UP000261420">
    <property type="component" value="Unplaced"/>
</dbReference>
<evidence type="ECO:0000313" key="12">
    <source>
        <dbReference type="Ensembl" id="ENSSDUP00000018011.1"/>
    </source>
</evidence>
<evidence type="ECO:0000256" key="11">
    <source>
        <dbReference type="SAM" id="MobiDB-lite"/>
    </source>
</evidence>
<keyword evidence="7" id="KW-0508">mRNA splicing</keyword>
<sequence length="179" mass="20250">MEAFLLRGGSSAFSDRSHSIFDCLDSVTQLTSSSVNQDHVTDGEFVRPQPPRPSRKTSHPPSTDPTPPKKRGVPDYLVHPERWTHYSLEDVSETSEQDNRRKPQEEQHRKDPSSRTDRKYMLCVQSRTTVDLQCGQSGGQFLPGQLKSKSEATLKEQIQADQSVSMYLPALYSEVFLIL</sequence>
<proteinExistence type="inferred from homology"/>
<dbReference type="GO" id="GO:0008380">
    <property type="term" value="P:RNA splicing"/>
    <property type="evidence" value="ECO:0007669"/>
    <property type="project" value="UniProtKB-KW"/>
</dbReference>
<dbReference type="GO" id="GO:0006397">
    <property type="term" value="P:mRNA processing"/>
    <property type="evidence" value="ECO:0007669"/>
    <property type="project" value="UniProtKB-KW"/>
</dbReference>
<evidence type="ECO:0000256" key="3">
    <source>
        <dbReference type="ARBA" id="ARBA00010362"/>
    </source>
</evidence>
<comment type="similarity">
    <text evidence="3">Belongs to the TSSC4 family.</text>
</comment>
<evidence type="ECO:0000256" key="2">
    <source>
        <dbReference type="ARBA" id="ARBA00004496"/>
    </source>
</evidence>
<keyword evidence="13" id="KW-1185">Reference proteome</keyword>
<evidence type="ECO:0000313" key="13">
    <source>
        <dbReference type="Proteomes" id="UP000261420"/>
    </source>
</evidence>
<evidence type="ECO:0000256" key="10">
    <source>
        <dbReference type="ARBA" id="ARBA00045970"/>
    </source>
</evidence>
<dbReference type="Ensembl" id="ENSSDUT00000018339.1">
    <property type="protein sequence ID" value="ENSSDUP00000018011.1"/>
    <property type="gene ID" value="ENSSDUG00000013161.1"/>
</dbReference>
<keyword evidence="4" id="KW-0963">Cytoplasm</keyword>
<dbReference type="InterPro" id="IPR029338">
    <property type="entry name" value="TSSC4"/>
</dbReference>
<dbReference type="GeneTree" id="ENSGT00940000171378"/>